<proteinExistence type="predicted"/>
<evidence type="ECO:0000313" key="1">
    <source>
        <dbReference type="EMBL" id="KAE8759622.1"/>
    </source>
</evidence>
<sequence>MLTIRGASRVRCVACKCG</sequence>
<evidence type="ECO:0000313" key="2">
    <source>
        <dbReference type="Proteomes" id="UP000463700"/>
    </source>
</evidence>
<dbReference type="EMBL" id="VOSW01000020">
    <property type="protein sequence ID" value="KAE8759622.1"/>
    <property type="molecule type" value="Genomic_DNA"/>
</dbReference>
<comment type="caution">
    <text evidence="1">The sequence shown here is derived from an EMBL/GenBank/DDBJ whole genome shotgun (WGS) entry which is preliminary data.</text>
</comment>
<dbReference type="Proteomes" id="UP000463700">
    <property type="component" value="Unassembled WGS sequence"/>
</dbReference>
<organism evidence="1 2">
    <name type="scientific">Paraburkholderia madseniana</name>
    <dbReference type="NCBI Taxonomy" id="2599607"/>
    <lineage>
        <taxon>Bacteria</taxon>
        <taxon>Pseudomonadati</taxon>
        <taxon>Pseudomonadota</taxon>
        <taxon>Betaproteobacteria</taxon>
        <taxon>Burkholderiales</taxon>
        <taxon>Burkholderiaceae</taxon>
        <taxon>Paraburkholderia</taxon>
    </lineage>
</organism>
<dbReference type="AlphaFoldDB" id="A0A6N6WG26"/>
<reference evidence="1 2" key="1">
    <citation type="journal article" date="2020" name="Int. J. Syst. Evol. Microbiol.">
        <title>Paraburkholderia madseniana sp. nov., a phenolic acid-degrading bacterium isolated from acidic forest soil.</title>
        <authorList>
            <person name="Wilhelm R.C."/>
            <person name="Murphy S.J.L."/>
            <person name="Feriancek N.M."/>
            <person name="Karasz D.C."/>
            <person name="DeRito C.M."/>
            <person name="Newman J.D."/>
            <person name="Buckley D.H."/>
        </authorList>
    </citation>
    <scope>NUCLEOTIDE SEQUENCE [LARGE SCALE GENOMIC DNA]</scope>
    <source>
        <strain evidence="1 2">RP11</strain>
    </source>
</reference>
<gene>
    <name evidence="1" type="ORF">FSO04_12605</name>
</gene>
<accession>A0A6N6WG26</accession>
<name>A0A6N6WG26_9BURK</name>
<protein>
    <submittedName>
        <fullName evidence="1">Uncharacterized protein</fullName>
    </submittedName>
</protein>
<dbReference type="NCBIfam" id="TIGR01053">
    <property type="entry name" value="LSD1"/>
    <property type="match status" value="1"/>
</dbReference>